<protein>
    <submittedName>
        <fullName evidence="2">Porin</fullName>
    </submittedName>
</protein>
<comment type="caution">
    <text evidence="2">The sequence shown here is derived from an EMBL/GenBank/DDBJ whole genome shotgun (WGS) entry which is preliminary data.</text>
</comment>
<dbReference type="RefSeq" id="WP_187008502.1">
    <property type="nucleotide sequence ID" value="NZ_JACRUI010000001.1"/>
</dbReference>
<dbReference type="Proteomes" id="UP000629963">
    <property type="component" value="Unassembled WGS sequence"/>
</dbReference>
<proteinExistence type="predicted"/>
<evidence type="ECO:0000313" key="2">
    <source>
        <dbReference type="EMBL" id="MBC5839882.1"/>
    </source>
</evidence>
<accession>A0ABR7J360</accession>
<gene>
    <name evidence="2" type="ORF">H8R23_00540</name>
</gene>
<dbReference type="EMBL" id="JACRUJ010000001">
    <property type="protein sequence ID" value="MBC5839882.1"/>
    <property type="molecule type" value="Genomic_DNA"/>
</dbReference>
<keyword evidence="1" id="KW-0732">Signal</keyword>
<sequence>MRILFFLYCLLLPTLFFAQAKTVPVTDSYQSKSDTIKKDVVAPIDQYRFISIERDTTYLDTSLTIQREYSFNYLRRDNFGLLPFPNEGQTYNTLQYSLTKYSPYPEFGFKAKHFGFLEANDIKYSSVATPVTELYYKSTMTKGQSVDSFFTLNITPGLNFSIAYRGLRSEGKYINQLASTGNFRFTTNYNTKDFRYELKAHFVSHDIRNEENGGITTVADFETADVRFDNRQRLEVYLTDAESFLKANRIFADHIFRINSKAGNNNLLVAHQFNYENKFFQYSQPTVASTVGSSTVFRFGDSFAASDIADQTRYNKMYNKAGLVYENTTLGKFKFYIDDFRSNYYYNRILIRDDKTIPAALSRNINTIGGQYEYQKNKWSGDFLLSRSITNQSLSNLDAKLNYDLNEDYQFTFGYQNLNKLPNDNYNLYQSSYVAYNWSEDFKNEKINVLTGAVLSPWITASVQLSTLNDHLYFRDVASSDLQQIIAPSQYDGTINYVSVKLSKEYKFGKFSFDNTVLYQKVDQQDNILNVPELVTRNTIYITDYFFKKALFFQAGLTLNYFTKYLANEYNPVVGEFFVQNKKEIGNFPTVDFFINAKIQRTRIYVKAEHFNSSLTGNNFFSSPTNPYRDFTVRFGLTWNFFN</sequence>
<keyword evidence="3" id="KW-1185">Reference proteome</keyword>
<reference evidence="2 3" key="1">
    <citation type="submission" date="2020-08" db="EMBL/GenBank/DDBJ databases">
        <title>Description of novel Flavobacterium F-380 isolate.</title>
        <authorList>
            <person name="Saticioglu I.B."/>
            <person name="Duman M."/>
            <person name="Altun S."/>
        </authorList>
    </citation>
    <scope>NUCLEOTIDE SEQUENCE [LARGE SCALE GENOMIC DNA]</scope>
    <source>
        <strain evidence="2 3">F-380</strain>
    </source>
</reference>
<name>A0ABR7J360_9FLAO</name>
<organism evidence="2 3">
    <name type="scientific">Flavobacterium kayseriense</name>
    <dbReference type="NCBI Taxonomy" id="2764714"/>
    <lineage>
        <taxon>Bacteria</taxon>
        <taxon>Pseudomonadati</taxon>
        <taxon>Bacteroidota</taxon>
        <taxon>Flavobacteriia</taxon>
        <taxon>Flavobacteriales</taxon>
        <taxon>Flavobacteriaceae</taxon>
        <taxon>Flavobacterium</taxon>
    </lineage>
</organism>
<dbReference type="InterPro" id="IPR025631">
    <property type="entry name" value="Porin_10"/>
</dbReference>
<dbReference type="Pfam" id="PF14121">
    <property type="entry name" value="Porin_10"/>
    <property type="match status" value="1"/>
</dbReference>
<feature type="chain" id="PRO_5045046374" evidence="1">
    <location>
        <begin position="21"/>
        <end position="643"/>
    </location>
</feature>
<feature type="signal peptide" evidence="1">
    <location>
        <begin position="1"/>
        <end position="20"/>
    </location>
</feature>
<evidence type="ECO:0000256" key="1">
    <source>
        <dbReference type="SAM" id="SignalP"/>
    </source>
</evidence>
<evidence type="ECO:0000313" key="3">
    <source>
        <dbReference type="Proteomes" id="UP000629963"/>
    </source>
</evidence>